<organism evidence="2 3">
    <name type="scientific">Trichoderma longibrachiatum ATCC 18648</name>
    <dbReference type="NCBI Taxonomy" id="983965"/>
    <lineage>
        <taxon>Eukaryota</taxon>
        <taxon>Fungi</taxon>
        <taxon>Dikarya</taxon>
        <taxon>Ascomycota</taxon>
        <taxon>Pezizomycotina</taxon>
        <taxon>Sordariomycetes</taxon>
        <taxon>Hypocreomycetidae</taxon>
        <taxon>Hypocreales</taxon>
        <taxon>Hypocreaceae</taxon>
        <taxon>Trichoderma</taxon>
    </lineage>
</organism>
<protein>
    <submittedName>
        <fullName evidence="2">Uncharacterized protein</fullName>
    </submittedName>
</protein>
<keyword evidence="3" id="KW-1185">Reference proteome</keyword>
<name>A0A2T4C698_TRILO</name>
<keyword evidence="1" id="KW-0812">Transmembrane</keyword>
<keyword evidence="1" id="KW-1133">Transmembrane helix</keyword>
<dbReference type="EMBL" id="KZ679131">
    <property type="protein sequence ID" value="PTB77048.1"/>
    <property type="molecule type" value="Genomic_DNA"/>
</dbReference>
<proteinExistence type="predicted"/>
<gene>
    <name evidence="2" type="ORF">M440DRAFT_1241705</name>
</gene>
<keyword evidence="1" id="KW-0472">Membrane</keyword>
<feature type="transmembrane region" description="Helical" evidence="1">
    <location>
        <begin position="69"/>
        <end position="89"/>
    </location>
</feature>
<evidence type="ECO:0000313" key="3">
    <source>
        <dbReference type="Proteomes" id="UP000240760"/>
    </source>
</evidence>
<evidence type="ECO:0000313" key="2">
    <source>
        <dbReference type="EMBL" id="PTB77048.1"/>
    </source>
</evidence>
<accession>A0A2T4C698</accession>
<dbReference type="Proteomes" id="UP000240760">
    <property type="component" value="Unassembled WGS sequence"/>
</dbReference>
<sequence>MMSVSYNRSCSKLYLLAKSPMMQSCPISHVRQSVAQCWHAVVCFFFPVAPCHANQCCPSIKIPCLKVQVPMLFWVLFVFFFFFFFFFFLVSSFHSLFLFSFSFSLFPFHQFMVDTPPQHLLP</sequence>
<dbReference type="AlphaFoldDB" id="A0A2T4C698"/>
<evidence type="ECO:0000256" key="1">
    <source>
        <dbReference type="SAM" id="Phobius"/>
    </source>
</evidence>
<reference evidence="2 3" key="1">
    <citation type="submission" date="2016-07" db="EMBL/GenBank/DDBJ databases">
        <title>Multiple horizontal gene transfer events from other fungi enriched the ability of initially mycotrophic Trichoderma (Ascomycota) to feed on dead plant biomass.</title>
        <authorList>
            <consortium name="DOE Joint Genome Institute"/>
            <person name="Aerts A."/>
            <person name="Atanasova L."/>
            <person name="Chenthamara K."/>
            <person name="Zhang J."/>
            <person name="Grujic M."/>
            <person name="Henrissat B."/>
            <person name="Kuo A."/>
            <person name="Salamov A."/>
            <person name="Lipzen A."/>
            <person name="Labutti K."/>
            <person name="Barry K."/>
            <person name="Miao Y."/>
            <person name="Rahimi M.J."/>
            <person name="Shen Q."/>
            <person name="Grigoriev I.V."/>
            <person name="Kubicek C.P."/>
            <person name="Druzhinina I.S."/>
        </authorList>
    </citation>
    <scope>NUCLEOTIDE SEQUENCE [LARGE SCALE GENOMIC DNA]</scope>
    <source>
        <strain evidence="2 3">ATCC 18648</strain>
    </source>
</reference>